<dbReference type="InterPro" id="IPR029069">
    <property type="entry name" value="HotDog_dom_sf"/>
</dbReference>
<dbReference type="Pfam" id="PF14539">
    <property type="entry name" value="DUF4442"/>
    <property type="match status" value="1"/>
</dbReference>
<dbReference type="Proteomes" id="UP000315995">
    <property type="component" value="Chromosome"/>
</dbReference>
<name>A0A4Y6PQ63_PERCE</name>
<proteinExistence type="predicted"/>
<reference evidence="1 2" key="1">
    <citation type="submission" date="2019-06" db="EMBL/GenBank/DDBJ databases">
        <title>Persicimonas caeni gen. nov., sp. nov., a predatory bacterium isolated from solar saltern.</title>
        <authorList>
            <person name="Wang S."/>
        </authorList>
    </citation>
    <scope>NUCLEOTIDE SEQUENCE [LARGE SCALE GENOMIC DNA]</scope>
    <source>
        <strain evidence="1 2">YN101</strain>
    </source>
</reference>
<evidence type="ECO:0000313" key="2">
    <source>
        <dbReference type="Proteomes" id="UP000315995"/>
    </source>
</evidence>
<evidence type="ECO:0000313" key="1">
    <source>
        <dbReference type="EMBL" id="QDG50482.1"/>
    </source>
</evidence>
<sequence length="177" mass="19473">MARPMACTPPSSVTSGNFMPAVDQLAILQKTWDGLKHLPGGGLIMGRIVGRLAPYTGTIKPEVVELRRGYGCVQMKDRKKVRNHLQSIHAIALMNLAEACSGLAFTYSLPERTRAILTGLEIEYVKKARGTLTAECYCMIPETNERSEYELEVVTRDASGDVVTRANAHWLVGPLDK</sequence>
<dbReference type="CDD" id="cd03443">
    <property type="entry name" value="PaaI_thioesterase"/>
    <property type="match status" value="1"/>
</dbReference>
<dbReference type="OrthoDB" id="793353at2"/>
<organism evidence="1 2">
    <name type="scientific">Persicimonas caeni</name>
    <dbReference type="NCBI Taxonomy" id="2292766"/>
    <lineage>
        <taxon>Bacteria</taxon>
        <taxon>Deltaproteobacteria</taxon>
        <taxon>Bradymonadales</taxon>
        <taxon>Bradymonadaceae</taxon>
        <taxon>Persicimonas</taxon>
    </lineage>
</organism>
<accession>A0A4Y6PQ63</accession>
<dbReference type="SUPFAM" id="SSF54637">
    <property type="entry name" value="Thioesterase/thiol ester dehydrase-isomerase"/>
    <property type="match status" value="1"/>
</dbReference>
<keyword evidence="2" id="KW-1185">Reference proteome</keyword>
<protein>
    <submittedName>
        <fullName evidence="1">DUF4442 domain-containing protein</fullName>
    </submittedName>
</protein>
<dbReference type="EMBL" id="CP041186">
    <property type="protein sequence ID" value="QDG50482.1"/>
    <property type="molecule type" value="Genomic_DNA"/>
</dbReference>
<dbReference type="InterPro" id="IPR027961">
    <property type="entry name" value="DUF4442"/>
</dbReference>
<dbReference type="Gene3D" id="3.10.129.10">
    <property type="entry name" value="Hotdog Thioesterase"/>
    <property type="match status" value="1"/>
</dbReference>
<dbReference type="AlphaFoldDB" id="A0A4Y6PQ63"/>
<accession>A0A5B8Y5Q8</accession>
<gene>
    <name evidence="1" type="ORF">FIV42_06965</name>
</gene>